<gene>
    <name evidence="2" type="ORF">IF1G_00307</name>
</gene>
<protein>
    <submittedName>
        <fullName evidence="2">Uncharacterized protein</fullName>
    </submittedName>
</protein>
<proteinExistence type="predicted"/>
<evidence type="ECO:0000256" key="1">
    <source>
        <dbReference type="SAM" id="MobiDB-lite"/>
    </source>
</evidence>
<accession>A0A545WC54</accession>
<evidence type="ECO:0000313" key="2">
    <source>
        <dbReference type="EMBL" id="TQW00376.1"/>
    </source>
</evidence>
<feature type="region of interest" description="Disordered" evidence="1">
    <location>
        <begin position="47"/>
        <end position="82"/>
    </location>
</feature>
<dbReference type="AlphaFoldDB" id="A0A545WC54"/>
<sequence>MLKSLTPPTAIVSPLYTADRSLRRPLATTTTATTTTTRRNVAARSIFPPPTFKNTLGRTLAPASRTTSPTVQGIPDSMACTR</sequence>
<evidence type="ECO:0000313" key="3">
    <source>
        <dbReference type="Proteomes" id="UP000315783"/>
    </source>
</evidence>
<name>A0A545WC54_9HYPO</name>
<dbReference type="EMBL" id="SPUK01000001">
    <property type="protein sequence ID" value="TQW00376.1"/>
    <property type="molecule type" value="Genomic_DNA"/>
</dbReference>
<reference evidence="2 3" key="1">
    <citation type="journal article" date="2019" name="Appl. Microbiol. Biotechnol.">
        <title>Genome sequence of Isaria javanica and comparative genome analysis insights into family S53 peptidase evolution in fungal entomopathogens.</title>
        <authorList>
            <person name="Lin R."/>
            <person name="Zhang X."/>
            <person name="Xin B."/>
            <person name="Zou M."/>
            <person name="Gao Y."/>
            <person name="Qin F."/>
            <person name="Hu Q."/>
            <person name="Xie B."/>
            <person name="Cheng X."/>
        </authorList>
    </citation>
    <scope>NUCLEOTIDE SEQUENCE [LARGE SCALE GENOMIC DNA]</scope>
    <source>
        <strain evidence="2 3">IJ1G</strain>
    </source>
</reference>
<dbReference type="Proteomes" id="UP000315783">
    <property type="component" value="Unassembled WGS sequence"/>
</dbReference>
<keyword evidence="3" id="KW-1185">Reference proteome</keyword>
<organism evidence="2 3">
    <name type="scientific">Cordyceps javanica</name>
    <dbReference type="NCBI Taxonomy" id="43265"/>
    <lineage>
        <taxon>Eukaryota</taxon>
        <taxon>Fungi</taxon>
        <taxon>Dikarya</taxon>
        <taxon>Ascomycota</taxon>
        <taxon>Pezizomycotina</taxon>
        <taxon>Sordariomycetes</taxon>
        <taxon>Hypocreomycetidae</taxon>
        <taxon>Hypocreales</taxon>
        <taxon>Cordycipitaceae</taxon>
        <taxon>Cordyceps</taxon>
    </lineage>
</organism>
<comment type="caution">
    <text evidence="2">The sequence shown here is derived from an EMBL/GenBank/DDBJ whole genome shotgun (WGS) entry which is preliminary data.</text>
</comment>